<dbReference type="InterPro" id="IPR018392">
    <property type="entry name" value="LysM"/>
</dbReference>
<evidence type="ECO:0000256" key="2">
    <source>
        <dbReference type="SAM" id="MobiDB-lite"/>
    </source>
</evidence>
<dbReference type="PANTHER" id="PTHR21666:SF270">
    <property type="entry name" value="MUREIN HYDROLASE ACTIVATOR ENVC"/>
    <property type="match status" value="1"/>
</dbReference>
<dbReference type="EMBL" id="JAALHA020000025">
    <property type="protein sequence ID" value="MDR9899512.1"/>
    <property type="molecule type" value="Genomic_DNA"/>
</dbReference>
<feature type="region of interest" description="Disordered" evidence="2">
    <location>
        <begin position="1"/>
        <end position="23"/>
    </location>
</feature>
<protein>
    <submittedName>
        <fullName evidence="4">Peptidoglycan DD-metalloendopeptidase family protein</fullName>
    </submittedName>
</protein>
<dbReference type="PANTHER" id="PTHR21666">
    <property type="entry name" value="PEPTIDASE-RELATED"/>
    <property type="match status" value="1"/>
</dbReference>
<dbReference type="Pfam" id="PF01476">
    <property type="entry name" value="LysM"/>
    <property type="match status" value="1"/>
</dbReference>
<dbReference type="InterPro" id="IPR050570">
    <property type="entry name" value="Cell_wall_metabolism_enzyme"/>
</dbReference>
<feature type="region of interest" description="Disordered" evidence="2">
    <location>
        <begin position="515"/>
        <end position="562"/>
    </location>
</feature>
<dbReference type="Gene3D" id="2.70.70.10">
    <property type="entry name" value="Glucose Permease (Domain IIA)"/>
    <property type="match status" value="1"/>
</dbReference>
<feature type="compositionally biased region" description="Polar residues" evidence="2">
    <location>
        <begin position="1"/>
        <end position="19"/>
    </location>
</feature>
<keyword evidence="1" id="KW-0175">Coiled coil</keyword>
<gene>
    <name evidence="4" type="ORF">G7B40_033875</name>
</gene>
<feature type="domain" description="LysM" evidence="3">
    <location>
        <begin position="294"/>
        <end position="338"/>
    </location>
</feature>
<proteinExistence type="predicted"/>
<name>A0AAP5IE20_9CYAN</name>
<dbReference type="InterPro" id="IPR016047">
    <property type="entry name" value="M23ase_b-sheet_dom"/>
</dbReference>
<dbReference type="SUPFAM" id="SSF51261">
    <property type="entry name" value="Duplicated hybrid motif"/>
    <property type="match status" value="1"/>
</dbReference>
<dbReference type="Pfam" id="PF01551">
    <property type="entry name" value="Peptidase_M23"/>
    <property type="match status" value="1"/>
</dbReference>
<accession>A0AAP5IE20</accession>
<comment type="caution">
    <text evidence="4">The sequence shown here is derived from an EMBL/GenBank/DDBJ whole genome shotgun (WGS) entry which is preliminary data.</text>
</comment>
<dbReference type="PROSITE" id="PS51782">
    <property type="entry name" value="LYSM"/>
    <property type="match status" value="1"/>
</dbReference>
<dbReference type="Gene3D" id="3.10.350.10">
    <property type="entry name" value="LysM domain"/>
    <property type="match status" value="1"/>
</dbReference>
<feature type="coiled-coil region" evidence="1">
    <location>
        <begin position="186"/>
        <end position="217"/>
    </location>
</feature>
<dbReference type="CDD" id="cd00118">
    <property type="entry name" value="LysM"/>
    <property type="match status" value="1"/>
</dbReference>
<dbReference type="SUPFAM" id="SSF54106">
    <property type="entry name" value="LysM domain"/>
    <property type="match status" value="1"/>
</dbReference>
<dbReference type="InterPro" id="IPR036779">
    <property type="entry name" value="LysM_dom_sf"/>
</dbReference>
<dbReference type="AlphaFoldDB" id="A0AAP5IE20"/>
<dbReference type="GO" id="GO:0004222">
    <property type="term" value="F:metalloendopeptidase activity"/>
    <property type="evidence" value="ECO:0007669"/>
    <property type="project" value="TreeGrafter"/>
</dbReference>
<feature type="compositionally biased region" description="Low complexity" evidence="2">
    <location>
        <begin position="276"/>
        <end position="295"/>
    </location>
</feature>
<keyword evidence="5" id="KW-1185">Reference proteome</keyword>
<evidence type="ECO:0000313" key="5">
    <source>
        <dbReference type="Proteomes" id="UP000667802"/>
    </source>
</evidence>
<evidence type="ECO:0000313" key="4">
    <source>
        <dbReference type="EMBL" id="MDR9899512.1"/>
    </source>
</evidence>
<organism evidence="4 5">
    <name type="scientific">Aetokthonos hydrillicola Thurmond2011</name>
    <dbReference type="NCBI Taxonomy" id="2712845"/>
    <lineage>
        <taxon>Bacteria</taxon>
        <taxon>Bacillati</taxon>
        <taxon>Cyanobacteriota</taxon>
        <taxon>Cyanophyceae</taxon>
        <taxon>Nostocales</taxon>
        <taxon>Hapalosiphonaceae</taxon>
        <taxon>Aetokthonos</taxon>
    </lineage>
</organism>
<feature type="region of interest" description="Disordered" evidence="2">
    <location>
        <begin position="223"/>
        <end position="297"/>
    </location>
</feature>
<evidence type="ECO:0000259" key="3">
    <source>
        <dbReference type="PROSITE" id="PS51782"/>
    </source>
</evidence>
<reference evidence="5" key="1">
    <citation type="journal article" date="2021" name="Science">
        <title>Hunting the eagle killer: A cyanobacterial neurotoxin causes vacuolar myelinopathy.</title>
        <authorList>
            <person name="Breinlinger S."/>
            <person name="Phillips T.J."/>
            <person name="Haram B.N."/>
            <person name="Mares J."/>
            <person name="Martinez Yerena J.A."/>
            <person name="Hrouzek P."/>
            <person name="Sobotka R."/>
            <person name="Henderson W.M."/>
            <person name="Schmieder P."/>
            <person name="Williams S.M."/>
            <person name="Lauderdale J.D."/>
            <person name="Wilde H.D."/>
            <person name="Gerrin W."/>
            <person name="Kust A."/>
            <person name="Washington J.W."/>
            <person name="Wagner C."/>
            <person name="Geier B."/>
            <person name="Liebeke M."/>
            <person name="Enke H."/>
            <person name="Niedermeyer T.H.J."/>
            <person name="Wilde S.B."/>
        </authorList>
    </citation>
    <scope>NUCLEOTIDE SEQUENCE [LARGE SCALE GENOMIC DNA]</scope>
    <source>
        <strain evidence="5">Thurmond2011</strain>
    </source>
</reference>
<dbReference type="InterPro" id="IPR011055">
    <property type="entry name" value="Dup_hybrid_motif"/>
</dbReference>
<feature type="compositionally biased region" description="Polar residues" evidence="2">
    <location>
        <begin position="536"/>
        <end position="562"/>
    </location>
</feature>
<dbReference type="SMART" id="SM00257">
    <property type="entry name" value="LysM"/>
    <property type="match status" value="1"/>
</dbReference>
<dbReference type="CDD" id="cd12797">
    <property type="entry name" value="M23_peptidase"/>
    <property type="match status" value="1"/>
</dbReference>
<sequence>MQENTPSDDASTEQLSSVVHSRVNRRMPTKAAMIGLAISMGATSFLVTRQSDQALAAEPVGNQNTTSTIPAAADTEVKFVPTKSLESQAVSSVSVPEHHAVMEPTAISQMSGLGAKSQVAASGMPVKAAAPVVVPSNVQQAKEQTFPSVKPDLQNSNKSVYVAENTSPTVQPQIAAGASTVDQDLNAQLKAQQEFALNNLQEKSNRLRKSLAQLRARRTANLSQTATGFAQPSSIGQNLPQTTNVSKASTDQSEALSQASRREKLGSTLKHRSVETQTSTAAATPTTVTSPAPTAYGVKSGDTLEQVASNYGTSVSELIRANSLSDPNQLKISQKLIIPGTENRNTNTFAAASTNTSTNTAIASNGSTTSVTSTNPQIPVIAKAITNTSIPTETVTSPTSAYGMGGDSPIPQAIADMQRAKNRVEGTKQAKNSKNPRLRSLQDEIERLREKYRAQQSGNSATIEAPQSNNVSEQASVVQQSNQAVPIPVPQENNQTVPIPVPRPMEFNYSNKPAKGQVRATRPDDDDAINPEFLPNRNTNFPTPVGNVDSSQSLGRLRGTTVSPTLPPLAAVDRYLPRPIDETTPSPVIGHNVYIWPAKGTLTSGFGMRWGRMHKGIDVANSTGTPVYASADGVIEKAGWNNGGYGNLVDIRHPDGSLTRYGHNSKILVRIGQQVHQGETIALMGSTGFSTGPHSHFEVHPSGKGAVNPIAFLPRI</sequence>
<evidence type="ECO:0000256" key="1">
    <source>
        <dbReference type="SAM" id="Coils"/>
    </source>
</evidence>
<dbReference type="Proteomes" id="UP000667802">
    <property type="component" value="Unassembled WGS sequence"/>
</dbReference>
<feature type="compositionally biased region" description="Polar residues" evidence="2">
    <location>
        <begin position="223"/>
        <end position="259"/>
    </location>
</feature>